<comment type="cofactor">
    <cofactor evidence="8">
        <name>Mg(2+)</name>
        <dbReference type="ChEBI" id="CHEBI:18420"/>
    </cofactor>
</comment>
<dbReference type="GO" id="GO:0006777">
    <property type="term" value="P:Mo-molybdopterin cofactor biosynthetic process"/>
    <property type="evidence" value="ECO:0007669"/>
    <property type="project" value="UniProtKB-KW"/>
</dbReference>
<sequence length="231" mass="24546">MTISAGIDTAPPCPQVTGAILAGGSSRRFGQDKATLQLGGKPLARWVAAALGPAVADLWLVTNHPLQHLSLGLPLVTDLVPFQGPVGGLAAALFYARTPWVLLASADTPLLTPALATALAGAAGSLTRPALVCRTERGLEPFPGLYAVRLFNRVQDFLKEKRNFMGFLEGIRPSVWPPDSWRAYDPEGASFENVNRPEDLTGLAARVPRQHRDPGAGLSETLNSNSPVRNV</sequence>
<evidence type="ECO:0000256" key="3">
    <source>
        <dbReference type="ARBA" id="ARBA00022723"/>
    </source>
</evidence>
<dbReference type="InterPro" id="IPR013482">
    <property type="entry name" value="Molybde_CF_guanTrfase"/>
</dbReference>
<feature type="binding site" evidence="8">
    <location>
        <position position="107"/>
    </location>
    <ligand>
        <name>Mg(2+)</name>
        <dbReference type="ChEBI" id="CHEBI:18420"/>
    </ligand>
</feature>
<feature type="binding site" evidence="8">
    <location>
        <position position="107"/>
    </location>
    <ligand>
        <name>GTP</name>
        <dbReference type="ChEBI" id="CHEBI:37565"/>
    </ligand>
</feature>
<reference evidence="11" key="1">
    <citation type="journal article" date="2020" name="mSystems">
        <title>Genome- and Community-Level Interaction Insights into Carbon Utilization and Element Cycling Functions of Hydrothermarchaeota in Hydrothermal Sediment.</title>
        <authorList>
            <person name="Zhou Z."/>
            <person name="Liu Y."/>
            <person name="Xu W."/>
            <person name="Pan J."/>
            <person name="Luo Z.H."/>
            <person name="Li M."/>
        </authorList>
    </citation>
    <scope>NUCLEOTIDE SEQUENCE [LARGE SCALE GENOMIC DNA]</scope>
    <source>
        <strain evidence="11">SpSt-767</strain>
    </source>
</reference>
<evidence type="ECO:0000256" key="4">
    <source>
        <dbReference type="ARBA" id="ARBA00022741"/>
    </source>
</evidence>
<dbReference type="PANTHER" id="PTHR19136">
    <property type="entry name" value="MOLYBDENUM COFACTOR GUANYLYLTRANSFERASE"/>
    <property type="match status" value="1"/>
</dbReference>
<dbReference type="EC" id="2.7.7.77" evidence="8"/>
<organism evidence="11">
    <name type="scientific">Desulfobacca acetoxidans</name>
    <dbReference type="NCBI Taxonomy" id="60893"/>
    <lineage>
        <taxon>Bacteria</taxon>
        <taxon>Pseudomonadati</taxon>
        <taxon>Thermodesulfobacteriota</taxon>
        <taxon>Desulfobaccia</taxon>
        <taxon>Desulfobaccales</taxon>
        <taxon>Desulfobaccaceae</taxon>
        <taxon>Desulfobacca</taxon>
    </lineage>
</organism>
<comment type="function">
    <text evidence="8">Transfers a GMP moiety from GTP to Mo-molybdopterin (Mo-MPT) cofactor (Moco or molybdenum cofactor) to form Mo-molybdopterin guanine dinucleotide (Mo-MGD) cofactor.</text>
</comment>
<dbReference type="HAMAP" id="MF_00316">
    <property type="entry name" value="MobA"/>
    <property type="match status" value="1"/>
</dbReference>
<proteinExistence type="inferred from homology"/>
<dbReference type="CDD" id="cd02503">
    <property type="entry name" value="MobA"/>
    <property type="match status" value="1"/>
</dbReference>
<gene>
    <name evidence="8" type="primary">mobA</name>
    <name evidence="11" type="ORF">ENV52_07190</name>
</gene>
<dbReference type="Gene3D" id="3.90.550.10">
    <property type="entry name" value="Spore Coat Polysaccharide Biosynthesis Protein SpsA, Chain A"/>
    <property type="match status" value="1"/>
</dbReference>
<evidence type="ECO:0000256" key="1">
    <source>
        <dbReference type="ARBA" id="ARBA00022490"/>
    </source>
</evidence>
<dbReference type="AlphaFoldDB" id="A0A7V6DPP7"/>
<keyword evidence="6 8" id="KW-0342">GTP-binding</keyword>
<dbReference type="SUPFAM" id="SSF53448">
    <property type="entry name" value="Nucleotide-diphospho-sugar transferases"/>
    <property type="match status" value="1"/>
</dbReference>
<comment type="similarity">
    <text evidence="8">Belongs to the MobA family.</text>
</comment>
<comment type="caution">
    <text evidence="11">The sequence shown here is derived from an EMBL/GenBank/DDBJ whole genome shotgun (WGS) entry which is preliminary data.</text>
</comment>
<protein>
    <recommendedName>
        <fullName evidence="8">Probable molybdenum cofactor guanylyltransferase</fullName>
        <shortName evidence="8">MoCo guanylyltransferase</shortName>
        <ecNumber evidence="8">2.7.7.77</ecNumber>
    </recommendedName>
    <alternativeName>
        <fullName evidence="8">GTP:molybdopterin guanylyltransferase</fullName>
    </alternativeName>
    <alternativeName>
        <fullName evidence="8">Mo-MPT guanylyltransferase</fullName>
    </alternativeName>
    <alternativeName>
        <fullName evidence="8">Molybdopterin guanylyltransferase</fullName>
    </alternativeName>
    <alternativeName>
        <fullName evidence="8">Molybdopterin-guanine dinucleotide synthase</fullName>
        <shortName evidence="8">MGD synthase</shortName>
    </alternativeName>
</protein>
<comment type="subcellular location">
    <subcellularLocation>
        <location evidence="8">Cytoplasm</location>
    </subcellularLocation>
</comment>
<evidence type="ECO:0000313" key="11">
    <source>
        <dbReference type="EMBL" id="HHS29468.1"/>
    </source>
</evidence>
<feature type="binding site" evidence="8">
    <location>
        <position position="33"/>
    </location>
    <ligand>
        <name>GTP</name>
        <dbReference type="ChEBI" id="CHEBI:37565"/>
    </ligand>
</feature>
<dbReference type="GO" id="GO:0005737">
    <property type="term" value="C:cytoplasm"/>
    <property type="evidence" value="ECO:0007669"/>
    <property type="project" value="UniProtKB-SubCell"/>
</dbReference>
<evidence type="ECO:0000256" key="7">
    <source>
        <dbReference type="ARBA" id="ARBA00023150"/>
    </source>
</evidence>
<feature type="region of interest" description="Disordered" evidence="9">
    <location>
        <begin position="207"/>
        <end position="231"/>
    </location>
</feature>
<dbReference type="GO" id="GO:0061603">
    <property type="term" value="F:molybdenum cofactor guanylyltransferase activity"/>
    <property type="evidence" value="ECO:0007669"/>
    <property type="project" value="UniProtKB-EC"/>
</dbReference>
<dbReference type="EMBL" id="DTGR01000117">
    <property type="protein sequence ID" value="HHS29468.1"/>
    <property type="molecule type" value="Genomic_DNA"/>
</dbReference>
<dbReference type="GO" id="GO:0046872">
    <property type="term" value="F:metal ion binding"/>
    <property type="evidence" value="ECO:0007669"/>
    <property type="project" value="UniProtKB-KW"/>
</dbReference>
<accession>A0A7V6DPP7</accession>
<feature type="binding site" evidence="8">
    <location>
        <begin position="21"/>
        <end position="23"/>
    </location>
    <ligand>
        <name>GTP</name>
        <dbReference type="ChEBI" id="CHEBI:37565"/>
    </ligand>
</feature>
<feature type="compositionally biased region" description="Polar residues" evidence="9">
    <location>
        <begin position="220"/>
        <end position="231"/>
    </location>
</feature>
<keyword evidence="4 8" id="KW-0547">Nucleotide-binding</keyword>
<feature type="binding site" evidence="8">
    <location>
        <position position="78"/>
    </location>
    <ligand>
        <name>GTP</name>
        <dbReference type="ChEBI" id="CHEBI:37565"/>
    </ligand>
</feature>
<evidence type="ECO:0000256" key="6">
    <source>
        <dbReference type="ARBA" id="ARBA00023134"/>
    </source>
</evidence>
<dbReference type="PANTHER" id="PTHR19136:SF81">
    <property type="entry name" value="MOLYBDENUM COFACTOR GUANYLYLTRANSFERASE"/>
    <property type="match status" value="1"/>
</dbReference>
<dbReference type="InterPro" id="IPR025877">
    <property type="entry name" value="MobA-like_NTP_Trfase"/>
</dbReference>
<evidence type="ECO:0000256" key="2">
    <source>
        <dbReference type="ARBA" id="ARBA00022679"/>
    </source>
</evidence>
<evidence type="ECO:0000256" key="9">
    <source>
        <dbReference type="SAM" id="MobiDB-lite"/>
    </source>
</evidence>
<dbReference type="Pfam" id="PF12804">
    <property type="entry name" value="NTP_transf_3"/>
    <property type="match status" value="1"/>
</dbReference>
<keyword evidence="3 8" id="KW-0479">Metal-binding</keyword>
<keyword evidence="5 8" id="KW-0460">Magnesium</keyword>
<comment type="catalytic activity">
    <reaction evidence="8">
        <text>Mo-molybdopterin + GTP + H(+) = Mo-molybdopterin guanine dinucleotide + diphosphate</text>
        <dbReference type="Rhea" id="RHEA:34243"/>
        <dbReference type="ChEBI" id="CHEBI:15378"/>
        <dbReference type="ChEBI" id="CHEBI:33019"/>
        <dbReference type="ChEBI" id="CHEBI:37565"/>
        <dbReference type="ChEBI" id="CHEBI:71302"/>
        <dbReference type="ChEBI" id="CHEBI:71310"/>
        <dbReference type="EC" id="2.7.7.77"/>
    </reaction>
</comment>
<name>A0A7V6DPP7_9BACT</name>
<comment type="domain">
    <text evidence="8">The N-terminal domain determines nucleotide recognition and specific binding, while the C-terminal domain determines the specific binding to the target protein.</text>
</comment>
<evidence type="ECO:0000256" key="5">
    <source>
        <dbReference type="ARBA" id="ARBA00022842"/>
    </source>
</evidence>
<dbReference type="GO" id="GO:0005525">
    <property type="term" value="F:GTP binding"/>
    <property type="evidence" value="ECO:0007669"/>
    <property type="project" value="UniProtKB-UniRule"/>
</dbReference>
<feature type="domain" description="MobA-like NTP transferase" evidence="10">
    <location>
        <begin position="18"/>
        <end position="162"/>
    </location>
</feature>
<comment type="caution">
    <text evidence="8">Lacks conserved residue(s) required for the propagation of feature annotation.</text>
</comment>
<dbReference type="InterPro" id="IPR029044">
    <property type="entry name" value="Nucleotide-diphossugar_trans"/>
</dbReference>
<keyword evidence="11" id="KW-0548">Nucleotidyltransferase</keyword>
<keyword evidence="7 8" id="KW-0501">Molybdenum cofactor biosynthesis</keyword>
<keyword evidence="1 8" id="KW-0963">Cytoplasm</keyword>
<evidence type="ECO:0000256" key="8">
    <source>
        <dbReference type="HAMAP-Rule" id="MF_00316"/>
    </source>
</evidence>
<evidence type="ECO:0000259" key="10">
    <source>
        <dbReference type="Pfam" id="PF12804"/>
    </source>
</evidence>
<keyword evidence="2 8" id="KW-0808">Transferase</keyword>